<reference evidence="4" key="1">
    <citation type="submission" date="2018-05" db="EMBL/GenBank/DDBJ databases">
        <authorList>
            <person name="Lanie J.A."/>
            <person name="Ng W.-L."/>
            <person name="Kazmierczak K.M."/>
            <person name="Andrzejewski T.M."/>
            <person name="Davidsen T.M."/>
            <person name="Wayne K.J."/>
            <person name="Tettelin H."/>
            <person name="Glass J.I."/>
            <person name="Rusch D."/>
            <person name="Podicherti R."/>
            <person name="Tsui H.-C.T."/>
            <person name="Winkler M.E."/>
        </authorList>
    </citation>
    <scope>NUCLEOTIDE SEQUENCE</scope>
</reference>
<dbReference type="Gene3D" id="3.30.70.360">
    <property type="match status" value="1"/>
</dbReference>
<dbReference type="Gene3D" id="3.40.630.10">
    <property type="entry name" value="Zn peptidases"/>
    <property type="match status" value="1"/>
</dbReference>
<dbReference type="InterPro" id="IPR050072">
    <property type="entry name" value="Peptidase_M20A"/>
</dbReference>
<dbReference type="Pfam" id="PF01546">
    <property type="entry name" value="Peptidase_M20"/>
    <property type="match status" value="1"/>
</dbReference>
<dbReference type="SUPFAM" id="SSF53187">
    <property type="entry name" value="Zn-dependent exopeptidases"/>
    <property type="match status" value="1"/>
</dbReference>
<dbReference type="InterPro" id="IPR036264">
    <property type="entry name" value="Bact_exopeptidase_dim_dom"/>
</dbReference>
<evidence type="ECO:0000256" key="1">
    <source>
        <dbReference type="ARBA" id="ARBA00022723"/>
    </source>
</evidence>
<dbReference type="InterPro" id="IPR017150">
    <property type="entry name" value="Pept_M20_glutamate_carboxypep"/>
</dbReference>
<evidence type="ECO:0000256" key="2">
    <source>
        <dbReference type="ARBA" id="ARBA00022801"/>
    </source>
</evidence>
<protein>
    <recommendedName>
        <fullName evidence="3">Peptidase M20 dimerisation domain-containing protein</fullName>
    </recommendedName>
</protein>
<dbReference type="InterPro" id="IPR002933">
    <property type="entry name" value="Peptidase_M20"/>
</dbReference>
<dbReference type="SUPFAM" id="SSF55031">
    <property type="entry name" value="Bacterial exopeptidase dimerisation domain"/>
    <property type="match status" value="1"/>
</dbReference>
<dbReference type="CDD" id="cd03885">
    <property type="entry name" value="M20_CPDG2"/>
    <property type="match status" value="1"/>
</dbReference>
<proteinExistence type="predicted"/>
<dbReference type="AlphaFoldDB" id="A0A381TLI1"/>
<keyword evidence="1" id="KW-0479">Metal-binding</keyword>
<evidence type="ECO:0000259" key="3">
    <source>
        <dbReference type="Pfam" id="PF07687"/>
    </source>
</evidence>
<dbReference type="PANTHER" id="PTHR43808:SF9">
    <property type="entry name" value="BLL0789 PROTEIN"/>
    <property type="match status" value="1"/>
</dbReference>
<dbReference type="PIRSF" id="PIRSF037238">
    <property type="entry name" value="Carboxypeptidase_G2"/>
    <property type="match status" value="1"/>
</dbReference>
<organism evidence="4">
    <name type="scientific">marine metagenome</name>
    <dbReference type="NCBI Taxonomy" id="408172"/>
    <lineage>
        <taxon>unclassified sequences</taxon>
        <taxon>metagenomes</taxon>
        <taxon>ecological metagenomes</taxon>
    </lineage>
</organism>
<dbReference type="PANTHER" id="PTHR43808">
    <property type="entry name" value="ACETYLORNITHINE DEACETYLASE"/>
    <property type="match status" value="1"/>
</dbReference>
<keyword evidence="2" id="KW-0378">Hydrolase</keyword>
<accession>A0A381TLI1</accession>
<evidence type="ECO:0000313" key="4">
    <source>
        <dbReference type="EMBL" id="SVA16925.1"/>
    </source>
</evidence>
<dbReference type="GO" id="GO:0046872">
    <property type="term" value="F:metal ion binding"/>
    <property type="evidence" value="ECO:0007669"/>
    <property type="project" value="UniProtKB-KW"/>
</dbReference>
<dbReference type="Pfam" id="PF07687">
    <property type="entry name" value="M20_dimer"/>
    <property type="match status" value="1"/>
</dbReference>
<sequence>MKTYDDDVKNHLKFCESQVQWLLETIEALTLLESPSTDKKAVDRCGVELHDRLCEIGAKVSQIPQPDVGNHLVAEFGEGRSQVLLLGHFDTVWPVGQLERMPIRHAAGCLFGPGVYDMKAGIALSMLAVRALHKNVSSIGRRIVMLWTTDEEIGSETSRQAILDHADRSEAVFVMEPSLPNGALKTSRKGCGQFEMIVTGVAAHAGIEPDSGASAIHEIAKQVIELQSLEDNDRGVSLNVGTIQGGSRSNVVADEARASIDIRVPTQTDALQVQDFLHRLESKIAGTTVKVSGSFRPPLERSASVIRLYEMAQRVAVSMGRELSEGGTGGGSDGNLTAAHGIPTLDGLGAVGQGAHALHEHVLIDQLPWRAALIAGLIQHLEDGAAIK</sequence>
<name>A0A381TLI1_9ZZZZ</name>
<dbReference type="GO" id="GO:0016787">
    <property type="term" value="F:hydrolase activity"/>
    <property type="evidence" value="ECO:0007669"/>
    <property type="project" value="UniProtKB-KW"/>
</dbReference>
<feature type="domain" description="Peptidase M20 dimerisation" evidence="3">
    <location>
        <begin position="187"/>
        <end position="277"/>
    </location>
</feature>
<gene>
    <name evidence="4" type="ORF">METZ01_LOCUS69779</name>
</gene>
<dbReference type="InterPro" id="IPR011650">
    <property type="entry name" value="Peptidase_M20_dimer"/>
</dbReference>
<dbReference type="EMBL" id="UINC01004798">
    <property type="protein sequence ID" value="SVA16925.1"/>
    <property type="molecule type" value="Genomic_DNA"/>
</dbReference>